<protein>
    <submittedName>
        <fullName evidence="4">DUF4232 domain-containing protein</fullName>
    </submittedName>
</protein>
<evidence type="ECO:0000259" key="3">
    <source>
        <dbReference type="Pfam" id="PF14016"/>
    </source>
</evidence>
<reference evidence="4 5" key="1">
    <citation type="submission" date="2023-08" db="EMBL/GenBank/DDBJ databases">
        <authorList>
            <person name="Sharma P."/>
            <person name="Verma V."/>
            <person name="Mohan M.K."/>
            <person name="Dubey A.K."/>
        </authorList>
    </citation>
    <scope>NUCLEOTIDE SEQUENCE [LARGE SCALE GENOMIC DNA]</scope>
    <source>
        <strain evidence="4 5">ADP4</strain>
    </source>
</reference>
<dbReference type="InterPro" id="IPR025326">
    <property type="entry name" value="DUF4232"/>
</dbReference>
<organism evidence="4 5">
    <name type="scientific">Streptomyces chrestomyceticus</name>
    <dbReference type="NCBI Taxonomy" id="68185"/>
    <lineage>
        <taxon>Bacteria</taxon>
        <taxon>Bacillati</taxon>
        <taxon>Actinomycetota</taxon>
        <taxon>Actinomycetes</taxon>
        <taxon>Kitasatosporales</taxon>
        <taxon>Streptomycetaceae</taxon>
        <taxon>Streptomyces</taxon>
    </lineage>
</organism>
<feature type="domain" description="DUF4232" evidence="3">
    <location>
        <begin position="91"/>
        <end position="208"/>
    </location>
</feature>
<evidence type="ECO:0000313" key="4">
    <source>
        <dbReference type="EMBL" id="MEF3119091.1"/>
    </source>
</evidence>
<comment type="caution">
    <text evidence="4">The sequence shown here is derived from an EMBL/GenBank/DDBJ whole genome shotgun (WGS) entry which is preliminary data.</text>
</comment>
<dbReference type="RefSeq" id="WP_331789938.1">
    <property type="nucleotide sequence ID" value="NZ_JAVFKM010000037.1"/>
</dbReference>
<accession>A0ABU7X6G4</accession>
<feature type="region of interest" description="Disordered" evidence="1">
    <location>
        <begin position="25"/>
        <end position="57"/>
    </location>
</feature>
<feature type="signal peptide" evidence="2">
    <location>
        <begin position="1"/>
        <end position="24"/>
    </location>
</feature>
<proteinExistence type="predicted"/>
<evidence type="ECO:0000256" key="2">
    <source>
        <dbReference type="SAM" id="SignalP"/>
    </source>
</evidence>
<keyword evidence="2" id="KW-0732">Signal</keyword>
<dbReference type="Proteomes" id="UP001348265">
    <property type="component" value="Unassembled WGS sequence"/>
</dbReference>
<dbReference type="Pfam" id="PF14016">
    <property type="entry name" value="DUF4232"/>
    <property type="match status" value="1"/>
</dbReference>
<evidence type="ECO:0000313" key="5">
    <source>
        <dbReference type="Proteomes" id="UP001348265"/>
    </source>
</evidence>
<evidence type="ECO:0000256" key="1">
    <source>
        <dbReference type="SAM" id="MobiDB-lite"/>
    </source>
</evidence>
<dbReference type="EMBL" id="JAVFKM010000037">
    <property type="protein sequence ID" value="MEF3119091.1"/>
    <property type="molecule type" value="Genomic_DNA"/>
</dbReference>
<name>A0ABU7X6G4_9ACTN</name>
<gene>
    <name evidence="4" type="ORF">RB636_38700</name>
</gene>
<dbReference type="PROSITE" id="PS51257">
    <property type="entry name" value="PROKAR_LIPOPROTEIN"/>
    <property type="match status" value="1"/>
</dbReference>
<keyword evidence="5" id="KW-1185">Reference proteome</keyword>
<feature type="compositionally biased region" description="Basic residues" evidence="1">
    <location>
        <begin position="33"/>
        <end position="42"/>
    </location>
</feature>
<sequence length="222" mass="22724">MSARRSRRSAAYAALAVAMAGSLALTGCSGNSKSKKSAKKSSSKSSKSSSKSKKKKIIGGGAAAGAGAGAAAGSRSARACGPGMFRFEVYSHAPNDHVVIKAVNTSSTRSCLVYNHPLIRFGGAKDPLPLLKGSDVMGGDVETVRPKGAVWASIPTATAAQKGSGKKTYATVEFSGSDLNGAPKGPPQRVDFRNAPVAVGASQVTYWQSTLNRAESYTKPKG</sequence>
<feature type="chain" id="PRO_5045805675" evidence="2">
    <location>
        <begin position="25"/>
        <end position="222"/>
    </location>
</feature>